<comment type="caution">
    <text evidence="1">The sequence shown here is derived from an EMBL/GenBank/DDBJ whole genome shotgun (WGS) entry which is preliminary data.</text>
</comment>
<evidence type="ECO:0000313" key="1">
    <source>
        <dbReference type="EMBL" id="KAH9419705.1"/>
    </source>
</evidence>
<protein>
    <submittedName>
        <fullName evidence="1">Uncharacterized protein</fullName>
    </submittedName>
</protein>
<sequence length="69" mass="8180">MAKTGLLRNENKSFQDTITKMKNIVVETKDRHSSLLSLFVQIEKKRKEKSFSIYHKIEDKIEDKVLQKN</sequence>
<proteinExistence type="predicted"/>
<dbReference type="Proteomes" id="UP000887458">
    <property type="component" value="Unassembled WGS sequence"/>
</dbReference>
<keyword evidence="2" id="KW-1185">Reference proteome</keyword>
<dbReference type="EMBL" id="NJHN03000054">
    <property type="protein sequence ID" value="KAH9419705.1"/>
    <property type="molecule type" value="Genomic_DNA"/>
</dbReference>
<name>A0ABQ8JAS9_DERPT</name>
<organism evidence="1 2">
    <name type="scientific">Dermatophagoides pteronyssinus</name>
    <name type="common">European house dust mite</name>
    <dbReference type="NCBI Taxonomy" id="6956"/>
    <lineage>
        <taxon>Eukaryota</taxon>
        <taxon>Metazoa</taxon>
        <taxon>Ecdysozoa</taxon>
        <taxon>Arthropoda</taxon>
        <taxon>Chelicerata</taxon>
        <taxon>Arachnida</taxon>
        <taxon>Acari</taxon>
        <taxon>Acariformes</taxon>
        <taxon>Sarcoptiformes</taxon>
        <taxon>Astigmata</taxon>
        <taxon>Psoroptidia</taxon>
        <taxon>Analgoidea</taxon>
        <taxon>Pyroglyphidae</taxon>
        <taxon>Dermatophagoidinae</taxon>
        <taxon>Dermatophagoides</taxon>
    </lineage>
</organism>
<gene>
    <name evidence="1" type="ORF">DERP_001535</name>
</gene>
<reference evidence="1 2" key="2">
    <citation type="journal article" date="2022" name="Mol. Biol. Evol.">
        <title>Comparative Genomics Reveals Insights into the Divergent Evolution of Astigmatic Mites and Household Pest Adaptations.</title>
        <authorList>
            <person name="Xiong Q."/>
            <person name="Wan A.T."/>
            <person name="Liu X."/>
            <person name="Fung C.S."/>
            <person name="Xiao X."/>
            <person name="Malainual N."/>
            <person name="Hou J."/>
            <person name="Wang L."/>
            <person name="Wang M."/>
            <person name="Yang K.Y."/>
            <person name="Cui Y."/>
            <person name="Leung E.L."/>
            <person name="Nong W."/>
            <person name="Shin S.K."/>
            <person name="Au S.W."/>
            <person name="Jeong K.Y."/>
            <person name="Chew F.T."/>
            <person name="Hui J.H."/>
            <person name="Leung T.F."/>
            <person name="Tungtrongchitr A."/>
            <person name="Zhong N."/>
            <person name="Liu Z."/>
            <person name="Tsui S.K."/>
        </authorList>
    </citation>
    <scope>NUCLEOTIDE SEQUENCE [LARGE SCALE GENOMIC DNA]</scope>
    <source>
        <strain evidence="1">Derp</strain>
    </source>
</reference>
<accession>A0ABQ8JAS9</accession>
<evidence type="ECO:0000313" key="2">
    <source>
        <dbReference type="Proteomes" id="UP000887458"/>
    </source>
</evidence>
<reference evidence="1 2" key="1">
    <citation type="journal article" date="2018" name="J. Allergy Clin. Immunol.">
        <title>High-quality assembly of Dermatophagoides pteronyssinus genome and transcriptome reveals a wide range of novel allergens.</title>
        <authorList>
            <person name="Liu X.Y."/>
            <person name="Yang K.Y."/>
            <person name="Wang M.Q."/>
            <person name="Kwok J.S."/>
            <person name="Zeng X."/>
            <person name="Yang Z."/>
            <person name="Xiao X.J."/>
            <person name="Lau C.P."/>
            <person name="Li Y."/>
            <person name="Huang Z.M."/>
            <person name="Ba J.G."/>
            <person name="Yim A.K."/>
            <person name="Ouyang C.Y."/>
            <person name="Ngai S.M."/>
            <person name="Chan T.F."/>
            <person name="Leung E.L."/>
            <person name="Liu L."/>
            <person name="Liu Z.G."/>
            <person name="Tsui S.K."/>
        </authorList>
    </citation>
    <scope>NUCLEOTIDE SEQUENCE [LARGE SCALE GENOMIC DNA]</scope>
    <source>
        <strain evidence="1">Derp</strain>
    </source>
</reference>